<dbReference type="EMBL" id="AGBF01000265">
    <property type="protein sequence ID" value="EGX55121.1"/>
    <property type="molecule type" value="Genomic_DNA"/>
</dbReference>
<gene>
    <name evidence="1" type="ORF">SZN_34512</name>
</gene>
<evidence type="ECO:0008006" key="3">
    <source>
        <dbReference type="Google" id="ProtNLM"/>
    </source>
</evidence>
<organism evidence="1 2">
    <name type="scientific">Streptomyces zinciresistens K42</name>
    <dbReference type="NCBI Taxonomy" id="700597"/>
    <lineage>
        <taxon>Bacteria</taxon>
        <taxon>Bacillati</taxon>
        <taxon>Actinomycetota</taxon>
        <taxon>Actinomycetes</taxon>
        <taxon>Kitasatosporales</taxon>
        <taxon>Streptomycetaceae</taxon>
        <taxon>Streptomyces</taxon>
    </lineage>
</organism>
<dbReference type="Proteomes" id="UP000004217">
    <property type="component" value="Unassembled WGS sequence"/>
</dbReference>
<reference evidence="1 2" key="1">
    <citation type="submission" date="2011-08" db="EMBL/GenBank/DDBJ databases">
        <authorList>
            <person name="Lin Y."/>
            <person name="Hao X."/>
            <person name="Johnstone L."/>
            <person name="Miller S.J."/>
            <person name="Wei G."/>
            <person name="Rensing C."/>
        </authorList>
    </citation>
    <scope>NUCLEOTIDE SEQUENCE [LARGE SCALE GENOMIC DNA]</scope>
    <source>
        <strain evidence="1 2">K42</strain>
    </source>
</reference>
<proteinExistence type="predicted"/>
<comment type="caution">
    <text evidence="1">The sequence shown here is derived from an EMBL/GenBank/DDBJ whole genome shotgun (WGS) entry which is preliminary data.</text>
</comment>
<dbReference type="AlphaFoldDB" id="G2GMZ7"/>
<sequence>MLSAEKELRVALARFAAARIEHDVLPTGITSRALEDATRGLCALTGTRTAEDALHEADTLIARHRARRAGAGRGGALVA</sequence>
<dbReference type="PATRIC" id="fig|700597.3.peg.6733"/>
<evidence type="ECO:0000313" key="2">
    <source>
        <dbReference type="Proteomes" id="UP000004217"/>
    </source>
</evidence>
<name>G2GMZ7_9ACTN</name>
<dbReference type="Pfam" id="PF17196">
    <property type="entry name" value="DUF5133"/>
    <property type="match status" value="1"/>
</dbReference>
<dbReference type="InterPro" id="IPR033457">
    <property type="entry name" value="DUF5133"/>
</dbReference>
<evidence type="ECO:0000313" key="1">
    <source>
        <dbReference type="EMBL" id="EGX55121.1"/>
    </source>
</evidence>
<keyword evidence="2" id="KW-1185">Reference proteome</keyword>
<accession>G2GMZ7</accession>
<protein>
    <recommendedName>
        <fullName evidence="3">DUF5133 domain-containing protein</fullName>
    </recommendedName>
</protein>